<organism evidence="5 6">
    <name type="scientific">Cylicocyclus nassatus</name>
    <name type="common">Nematode worm</name>
    <dbReference type="NCBI Taxonomy" id="53992"/>
    <lineage>
        <taxon>Eukaryota</taxon>
        <taxon>Metazoa</taxon>
        <taxon>Ecdysozoa</taxon>
        <taxon>Nematoda</taxon>
        <taxon>Chromadorea</taxon>
        <taxon>Rhabditida</taxon>
        <taxon>Rhabditina</taxon>
        <taxon>Rhabditomorpha</taxon>
        <taxon>Strongyloidea</taxon>
        <taxon>Strongylidae</taxon>
        <taxon>Cylicocyclus</taxon>
    </lineage>
</organism>
<dbReference type="Proteomes" id="UP001176961">
    <property type="component" value="Unassembled WGS sequence"/>
</dbReference>
<dbReference type="GO" id="GO:0005576">
    <property type="term" value="C:extracellular region"/>
    <property type="evidence" value="ECO:0007669"/>
    <property type="project" value="UniProtKB-SubCell"/>
</dbReference>
<evidence type="ECO:0000313" key="5">
    <source>
        <dbReference type="EMBL" id="CAJ0606382.1"/>
    </source>
</evidence>
<dbReference type="Pfam" id="PF01060">
    <property type="entry name" value="TTR-52"/>
    <property type="match status" value="1"/>
</dbReference>
<accession>A0AA36MED9</accession>
<comment type="subcellular location">
    <subcellularLocation>
        <location evidence="1">Secreted</location>
    </subcellularLocation>
</comment>
<keyword evidence="3" id="KW-0964">Secreted</keyword>
<dbReference type="AlphaFoldDB" id="A0AA36MED9"/>
<name>A0AA36MED9_CYLNA</name>
<keyword evidence="6" id="KW-1185">Reference proteome</keyword>
<dbReference type="EMBL" id="CATQJL010000316">
    <property type="protein sequence ID" value="CAJ0606382.1"/>
    <property type="molecule type" value="Genomic_DNA"/>
</dbReference>
<keyword evidence="4" id="KW-0732">Signal</keyword>
<evidence type="ECO:0000313" key="6">
    <source>
        <dbReference type="Proteomes" id="UP001176961"/>
    </source>
</evidence>
<dbReference type="PANTHER" id="PTHR21700:SF24">
    <property type="entry name" value="TRANSTHYRETIN-LIKE FAMILY PROTEIN"/>
    <property type="match status" value="1"/>
</dbReference>
<comment type="caution">
    <text evidence="5">The sequence shown here is derived from an EMBL/GenBank/DDBJ whole genome shotgun (WGS) entry which is preliminary data.</text>
</comment>
<gene>
    <name evidence="5" type="ORF">CYNAS_LOCUS18365</name>
</gene>
<evidence type="ECO:0000256" key="1">
    <source>
        <dbReference type="ARBA" id="ARBA00004613"/>
    </source>
</evidence>
<protein>
    <recommendedName>
        <fullName evidence="7">Transthyretin-like family protein</fullName>
    </recommendedName>
</protein>
<proteinExistence type="inferred from homology"/>
<evidence type="ECO:0000256" key="3">
    <source>
        <dbReference type="ARBA" id="ARBA00022525"/>
    </source>
</evidence>
<dbReference type="InterPro" id="IPR001534">
    <property type="entry name" value="Transthyretin-like"/>
</dbReference>
<evidence type="ECO:0008006" key="7">
    <source>
        <dbReference type="Google" id="ProtNLM"/>
    </source>
</evidence>
<comment type="similarity">
    <text evidence="2">Belongs to the nematode transthyretin-like family.</text>
</comment>
<evidence type="ECO:0000256" key="2">
    <source>
        <dbReference type="ARBA" id="ARBA00010112"/>
    </source>
</evidence>
<evidence type="ECO:0000256" key="4">
    <source>
        <dbReference type="ARBA" id="ARBA00022729"/>
    </source>
</evidence>
<dbReference type="InterPro" id="IPR038479">
    <property type="entry name" value="Transthyretin-like_sf"/>
</dbReference>
<reference evidence="5" key="1">
    <citation type="submission" date="2023-07" db="EMBL/GenBank/DDBJ databases">
        <authorList>
            <consortium name="CYATHOMIX"/>
        </authorList>
    </citation>
    <scope>NUCLEOTIDE SEQUENCE</scope>
    <source>
        <strain evidence="5">N/A</strain>
    </source>
</reference>
<dbReference type="GO" id="GO:0009986">
    <property type="term" value="C:cell surface"/>
    <property type="evidence" value="ECO:0007669"/>
    <property type="project" value="InterPro"/>
</dbReference>
<dbReference type="Gene3D" id="2.60.40.3330">
    <property type="match status" value="1"/>
</dbReference>
<dbReference type="PANTHER" id="PTHR21700">
    <property type="entry name" value="TRANSTHYRETIN-LIKE FAMILY PROTEIN-RELATED"/>
    <property type="match status" value="1"/>
</dbReference>
<sequence length="161" mass="17678">MATRFIASILLSLPENIRGVDLLMKVLVFLCLVSATAALPFVGTVQSVAVTGKLTCNGRPAENVKVKLYEREVLLDKLLDEKFSDSKGEFKLSGNKKELTTIDPKVNIYHKCNYDGLCFKKISVKIPKNYVTEGETPDKVFDIGELNLAGAFSGQSTDCLN</sequence>